<organism evidence="1 2">
    <name type="scientific">Trichinella murrelli</name>
    <dbReference type="NCBI Taxonomy" id="144512"/>
    <lineage>
        <taxon>Eukaryota</taxon>
        <taxon>Metazoa</taxon>
        <taxon>Ecdysozoa</taxon>
        <taxon>Nematoda</taxon>
        <taxon>Enoplea</taxon>
        <taxon>Dorylaimia</taxon>
        <taxon>Trichinellida</taxon>
        <taxon>Trichinellidae</taxon>
        <taxon>Trichinella</taxon>
    </lineage>
</organism>
<accession>A0A0V0TXC5</accession>
<name>A0A0V0TXC5_9BILA</name>
<protein>
    <submittedName>
        <fullName evidence="1">Uncharacterized protein</fullName>
    </submittedName>
</protein>
<gene>
    <name evidence="1" type="ORF">T05_11369</name>
</gene>
<dbReference type="EMBL" id="JYDJ01000113">
    <property type="protein sequence ID" value="KRX43686.1"/>
    <property type="molecule type" value="Genomic_DNA"/>
</dbReference>
<evidence type="ECO:0000313" key="1">
    <source>
        <dbReference type="EMBL" id="KRX43686.1"/>
    </source>
</evidence>
<reference evidence="1 2" key="1">
    <citation type="submission" date="2015-01" db="EMBL/GenBank/DDBJ databases">
        <title>Evolution of Trichinella species and genotypes.</title>
        <authorList>
            <person name="Korhonen P.K."/>
            <person name="Edoardo P."/>
            <person name="Giuseppe L.R."/>
            <person name="Gasser R.B."/>
        </authorList>
    </citation>
    <scope>NUCLEOTIDE SEQUENCE [LARGE SCALE GENOMIC DNA]</scope>
    <source>
        <strain evidence="1">ISS417</strain>
    </source>
</reference>
<proteinExistence type="predicted"/>
<comment type="caution">
    <text evidence="1">The sequence shown here is derived from an EMBL/GenBank/DDBJ whole genome shotgun (WGS) entry which is preliminary data.</text>
</comment>
<keyword evidence="2" id="KW-1185">Reference proteome</keyword>
<evidence type="ECO:0000313" key="2">
    <source>
        <dbReference type="Proteomes" id="UP000055048"/>
    </source>
</evidence>
<sequence length="63" mass="7354">MLSFMKKSISCTSDKILMEEVRRNAEIKNLVLNRVFWYGYFDGSVKRCDCFLNAGEFVVSFSE</sequence>
<dbReference type="AlphaFoldDB" id="A0A0V0TXC5"/>
<dbReference type="Proteomes" id="UP000055048">
    <property type="component" value="Unassembled WGS sequence"/>
</dbReference>